<dbReference type="AlphaFoldDB" id="M2XTR0"/>
<sequence>MLAEWLPLPGVREHLERLSRGADLDLIHYGTEADAETIKDTAVAQPLIVAAGLVAARLLRSELDGRDDLLFAGHSVGEITASALAGALSEDDAMSFVRTRATAMAQAAAATPTGMSAVLSPQEDVIREAIEAAGLTPANANGSGQIVAAGSLEALEAFAANPPERSRVVPLKVAGAFHTDYMAPALEPLRELAGSLSPQDPASVLLSNRDGRAVASGQANLESLIEQVCRPVRWDLCMEEMKRREVTQLIELPPAGTLVGLAKRAMRGVPAVAVTSAEALEDARSALS</sequence>
<dbReference type="STRING" id="71999.KPaMU14_04715"/>
<comment type="caution">
    <text evidence="6">The sequence shown here is derived from an EMBL/GenBank/DDBJ whole genome shotgun (WGS) entry which is preliminary data.</text>
</comment>
<dbReference type="Pfam" id="PF00698">
    <property type="entry name" value="Acyl_transf_1"/>
    <property type="match status" value="1"/>
</dbReference>
<dbReference type="InterPro" id="IPR014043">
    <property type="entry name" value="Acyl_transferase_dom"/>
</dbReference>
<dbReference type="InterPro" id="IPR016035">
    <property type="entry name" value="Acyl_Trfase/lysoPLipase"/>
</dbReference>
<gene>
    <name evidence="6" type="ORF">C884_00677</name>
</gene>
<dbReference type="InterPro" id="IPR050858">
    <property type="entry name" value="Mal-CoA-ACP_Trans/PKS_FabD"/>
</dbReference>
<accession>M2XTR0</accession>
<evidence type="ECO:0000256" key="1">
    <source>
        <dbReference type="ARBA" id="ARBA00013258"/>
    </source>
</evidence>
<dbReference type="SUPFAM" id="SSF52151">
    <property type="entry name" value="FabD/lysophospholipase-like"/>
    <property type="match status" value="1"/>
</dbReference>
<dbReference type="SMART" id="SM00827">
    <property type="entry name" value="PKS_AT"/>
    <property type="match status" value="1"/>
</dbReference>
<evidence type="ECO:0000256" key="4">
    <source>
        <dbReference type="ARBA" id="ARBA00048462"/>
    </source>
</evidence>
<name>M2XTR0_9MICC</name>
<dbReference type="EC" id="2.3.1.39" evidence="1"/>
<dbReference type="InterPro" id="IPR016036">
    <property type="entry name" value="Malonyl_transacylase_ACP-bd"/>
</dbReference>
<dbReference type="GO" id="GO:0004314">
    <property type="term" value="F:[acyl-carrier-protein] S-malonyltransferase activity"/>
    <property type="evidence" value="ECO:0007669"/>
    <property type="project" value="UniProtKB-EC"/>
</dbReference>
<dbReference type="PANTHER" id="PTHR42681">
    <property type="entry name" value="MALONYL-COA-ACYL CARRIER PROTEIN TRANSACYLASE, MITOCHONDRIAL"/>
    <property type="match status" value="1"/>
</dbReference>
<dbReference type="Gene3D" id="3.30.70.250">
    <property type="entry name" value="Malonyl-CoA ACP transacylase, ACP-binding"/>
    <property type="match status" value="1"/>
</dbReference>
<dbReference type="GO" id="GO:0006633">
    <property type="term" value="P:fatty acid biosynthetic process"/>
    <property type="evidence" value="ECO:0007669"/>
    <property type="project" value="TreeGrafter"/>
</dbReference>
<evidence type="ECO:0000259" key="5">
    <source>
        <dbReference type="SMART" id="SM00827"/>
    </source>
</evidence>
<evidence type="ECO:0000313" key="6">
    <source>
        <dbReference type="EMBL" id="EME36198.1"/>
    </source>
</evidence>
<comment type="catalytic activity">
    <reaction evidence="4">
        <text>holo-[ACP] + malonyl-CoA = malonyl-[ACP] + CoA</text>
        <dbReference type="Rhea" id="RHEA:41792"/>
        <dbReference type="Rhea" id="RHEA-COMP:9623"/>
        <dbReference type="Rhea" id="RHEA-COMP:9685"/>
        <dbReference type="ChEBI" id="CHEBI:57287"/>
        <dbReference type="ChEBI" id="CHEBI:57384"/>
        <dbReference type="ChEBI" id="CHEBI:64479"/>
        <dbReference type="ChEBI" id="CHEBI:78449"/>
        <dbReference type="EC" id="2.3.1.39"/>
    </reaction>
</comment>
<evidence type="ECO:0000256" key="3">
    <source>
        <dbReference type="ARBA" id="ARBA00023315"/>
    </source>
</evidence>
<reference evidence="6 7" key="1">
    <citation type="journal article" date="2014" name="Genome Announc.">
        <title>Draft Genome Sequence of Kocuria palustris PEL.</title>
        <authorList>
            <person name="Sharma G."/>
            <person name="Khatri I."/>
            <person name="Subramanian S."/>
        </authorList>
    </citation>
    <scope>NUCLEOTIDE SEQUENCE [LARGE SCALE GENOMIC DNA]</scope>
    <source>
        <strain evidence="6 7">PEL</strain>
    </source>
</reference>
<dbReference type="PANTHER" id="PTHR42681:SF1">
    <property type="entry name" value="MALONYL-COA-ACYL CARRIER PROTEIN TRANSACYLASE, MITOCHONDRIAL"/>
    <property type="match status" value="1"/>
</dbReference>
<keyword evidence="2" id="KW-0808">Transferase</keyword>
<keyword evidence="7" id="KW-1185">Reference proteome</keyword>
<dbReference type="EMBL" id="ANHZ02000017">
    <property type="protein sequence ID" value="EME36198.1"/>
    <property type="molecule type" value="Genomic_DNA"/>
</dbReference>
<dbReference type="Gene3D" id="3.40.366.10">
    <property type="entry name" value="Malonyl-Coenzyme A Acyl Carrier Protein, domain 2"/>
    <property type="match status" value="1"/>
</dbReference>
<dbReference type="InterPro" id="IPR001227">
    <property type="entry name" value="Ac_transferase_dom_sf"/>
</dbReference>
<organism evidence="6 7">
    <name type="scientific">Kocuria palustris PEL</name>
    <dbReference type="NCBI Taxonomy" id="1236550"/>
    <lineage>
        <taxon>Bacteria</taxon>
        <taxon>Bacillati</taxon>
        <taxon>Actinomycetota</taxon>
        <taxon>Actinomycetes</taxon>
        <taxon>Micrococcales</taxon>
        <taxon>Micrococcaceae</taxon>
        <taxon>Kocuria</taxon>
    </lineage>
</organism>
<evidence type="ECO:0000313" key="7">
    <source>
        <dbReference type="Proteomes" id="UP000009877"/>
    </source>
</evidence>
<proteinExistence type="predicted"/>
<keyword evidence="3" id="KW-0012">Acyltransferase</keyword>
<dbReference type="Proteomes" id="UP000009877">
    <property type="component" value="Unassembled WGS sequence"/>
</dbReference>
<dbReference type="SUPFAM" id="SSF55048">
    <property type="entry name" value="Probable ACP-binding domain of malonyl-CoA ACP transacylase"/>
    <property type="match status" value="1"/>
</dbReference>
<feature type="domain" description="Malonyl-CoA:ACP transacylase (MAT)" evidence="5">
    <location>
        <begin position="6"/>
        <end position="279"/>
    </location>
</feature>
<evidence type="ECO:0000256" key="2">
    <source>
        <dbReference type="ARBA" id="ARBA00022679"/>
    </source>
</evidence>
<dbReference type="GO" id="GO:0005829">
    <property type="term" value="C:cytosol"/>
    <property type="evidence" value="ECO:0007669"/>
    <property type="project" value="TreeGrafter"/>
</dbReference>
<protein>
    <recommendedName>
        <fullName evidence="1">[acyl-carrier-protein] S-malonyltransferase</fullName>
        <ecNumber evidence="1">2.3.1.39</ecNumber>
    </recommendedName>
</protein>